<organism evidence="2 3">
    <name type="scientific">Zestosphaera tikiterensis</name>
    <dbReference type="NCBI Taxonomy" id="1973259"/>
    <lineage>
        <taxon>Archaea</taxon>
        <taxon>Thermoproteota</taxon>
        <taxon>Thermoprotei</taxon>
        <taxon>Desulfurococcales</taxon>
        <taxon>Desulfurococcaceae</taxon>
        <taxon>Zestosphaera</taxon>
    </lineage>
</organism>
<gene>
    <name evidence="2" type="ORF">B7O98_00005</name>
</gene>
<keyword evidence="1" id="KW-1133">Transmembrane helix</keyword>
<keyword evidence="1" id="KW-0812">Transmembrane</keyword>
<dbReference type="Proteomes" id="UP000244093">
    <property type="component" value="Unassembled WGS sequence"/>
</dbReference>
<evidence type="ECO:0000313" key="2">
    <source>
        <dbReference type="EMBL" id="PUA33842.1"/>
    </source>
</evidence>
<proteinExistence type="predicted"/>
<dbReference type="AlphaFoldDB" id="A0A2R7YAE8"/>
<protein>
    <submittedName>
        <fullName evidence="2">Uncharacterized protein</fullName>
    </submittedName>
</protein>
<evidence type="ECO:0000256" key="1">
    <source>
        <dbReference type="SAM" id="Phobius"/>
    </source>
</evidence>
<name>A0A2R7YAE8_9CREN</name>
<reference evidence="2 3" key="1">
    <citation type="journal article" date="2018" name="Syst. Appl. Microbiol.">
        <title>A new symbiotic nanoarchaeote (Candidatus Nanoclepta minutus) and its host (Zestosphaera tikiterensis gen. nov., sp. nov.) from a New Zealand hot spring.</title>
        <authorList>
            <person name="St John E."/>
            <person name="Liu Y."/>
            <person name="Podar M."/>
            <person name="Stott M.B."/>
            <person name="Meneghin J."/>
            <person name="Chen Z."/>
            <person name="Lagutin K."/>
            <person name="Mitchell K."/>
            <person name="Reysenbach A.L."/>
        </authorList>
    </citation>
    <scope>NUCLEOTIDE SEQUENCE [LARGE SCALE GENOMIC DNA]</scope>
    <source>
        <strain evidence="2">NZ3</strain>
    </source>
</reference>
<evidence type="ECO:0000313" key="3">
    <source>
        <dbReference type="Proteomes" id="UP000244093"/>
    </source>
</evidence>
<dbReference type="EMBL" id="NBVN01000001">
    <property type="protein sequence ID" value="PUA33842.1"/>
    <property type="molecule type" value="Genomic_DNA"/>
</dbReference>
<comment type="caution">
    <text evidence="2">The sequence shown here is derived from an EMBL/GenBank/DDBJ whole genome shotgun (WGS) entry which is preliminary data.</text>
</comment>
<accession>A0A2R7YAE8</accession>
<sequence>MKTVEEFIRGRKLKELVELYKLVREGKLVVEDPTPPKDYYEYLTRLDYSMWLWSGVSLTTLTIASILLSSLTPV</sequence>
<feature type="transmembrane region" description="Helical" evidence="1">
    <location>
        <begin position="50"/>
        <end position="71"/>
    </location>
</feature>
<keyword evidence="1" id="KW-0472">Membrane</keyword>
<feature type="non-terminal residue" evidence="2">
    <location>
        <position position="74"/>
    </location>
</feature>